<sequence length="118" mass="12953">MKPQLILFFCSFLAWAGPSVSETLWAEEVIAELVEEGYTVTDVRRSWLGRVIITAENGEDLREVVLNRASGDVMRDRVFAGAAEGREGLETGTRPERPERPERSERPEGGGGGGGPKH</sequence>
<protein>
    <recommendedName>
        <fullName evidence="5">PepSY domain-containing protein</fullName>
    </recommendedName>
</protein>
<accession>A0A975ENQ1</accession>
<name>A0A975ENQ1_9RHOB</name>
<evidence type="ECO:0008006" key="5">
    <source>
        <dbReference type="Google" id="ProtNLM"/>
    </source>
</evidence>
<gene>
    <name evidence="3" type="ORF">HZ995_12975</name>
</gene>
<dbReference type="EMBL" id="CP060010">
    <property type="protein sequence ID" value="QTN35384.1"/>
    <property type="molecule type" value="Genomic_DNA"/>
</dbReference>
<dbReference type="RefSeq" id="WP_209356081.1">
    <property type="nucleotide sequence ID" value="NZ_CP060010.1"/>
</dbReference>
<evidence type="ECO:0000256" key="1">
    <source>
        <dbReference type="SAM" id="MobiDB-lite"/>
    </source>
</evidence>
<feature type="signal peptide" evidence="2">
    <location>
        <begin position="1"/>
        <end position="16"/>
    </location>
</feature>
<feature type="compositionally biased region" description="Gly residues" evidence="1">
    <location>
        <begin position="109"/>
        <end position="118"/>
    </location>
</feature>
<feature type="region of interest" description="Disordered" evidence="1">
    <location>
        <begin position="80"/>
        <end position="118"/>
    </location>
</feature>
<reference evidence="3" key="1">
    <citation type="submission" date="2020-07" db="EMBL/GenBank/DDBJ databases">
        <title>Genome sequences of bacteria associated with the marine, planktonic diatom Thalassiosira profunda strain ECT2AJA-044.</title>
        <authorList>
            <person name="Gargas C.B."/>
            <person name="Roberts W.R."/>
            <person name="Alverson A.J."/>
        </authorList>
    </citation>
    <scope>NUCLEOTIDE SEQUENCE</scope>
    <source>
        <strain evidence="3">ECT2AJA-044</strain>
    </source>
</reference>
<evidence type="ECO:0000313" key="4">
    <source>
        <dbReference type="Proteomes" id="UP000665026"/>
    </source>
</evidence>
<organism evidence="3 4">
    <name type="scientific">Cognatishimia activa</name>
    <dbReference type="NCBI Taxonomy" id="1715691"/>
    <lineage>
        <taxon>Bacteria</taxon>
        <taxon>Pseudomonadati</taxon>
        <taxon>Pseudomonadota</taxon>
        <taxon>Alphaproteobacteria</taxon>
        <taxon>Rhodobacterales</taxon>
        <taxon>Paracoccaceae</taxon>
        <taxon>Cognatishimia</taxon>
    </lineage>
</organism>
<dbReference type="Proteomes" id="UP000665026">
    <property type="component" value="Chromosome"/>
</dbReference>
<feature type="chain" id="PRO_5037606761" description="PepSY domain-containing protein" evidence="2">
    <location>
        <begin position="17"/>
        <end position="118"/>
    </location>
</feature>
<keyword evidence="2" id="KW-0732">Signal</keyword>
<proteinExistence type="predicted"/>
<evidence type="ECO:0000256" key="2">
    <source>
        <dbReference type="SAM" id="SignalP"/>
    </source>
</evidence>
<feature type="compositionally biased region" description="Basic and acidic residues" evidence="1">
    <location>
        <begin position="80"/>
        <end position="108"/>
    </location>
</feature>
<dbReference type="AlphaFoldDB" id="A0A975ENQ1"/>
<dbReference type="KEGG" id="cact:HZ995_12975"/>
<evidence type="ECO:0000313" key="3">
    <source>
        <dbReference type="EMBL" id="QTN35384.1"/>
    </source>
</evidence>